<dbReference type="InterPro" id="IPR000835">
    <property type="entry name" value="HTH_MarR-typ"/>
</dbReference>
<comment type="caution">
    <text evidence="2">The sequence shown here is derived from an EMBL/GenBank/DDBJ whole genome shotgun (WGS) entry which is preliminary data.</text>
</comment>
<reference evidence="2" key="1">
    <citation type="submission" date="2019-07" db="EMBL/GenBank/DDBJ databases">
        <title>Genomic Encyclopedia of Type Strains, Phase IV (KMG-IV): sequencing the most valuable type-strain genomes for metagenomic binning, comparative biology and taxonomic classification.</title>
        <authorList>
            <person name="Goeker M."/>
        </authorList>
    </citation>
    <scope>NUCLEOTIDE SEQUENCE</scope>
    <source>
        <strain evidence="2">DSM 44596</strain>
    </source>
</reference>
<evidence type="ECO:0000313" key="2">
    <source>
        <dbReference type="EMBL" id="TYQ00654.1"/>
    </source>
</evidence>
<dbReference type="Pfam" id="PF12802">
    <property type="entry name" value="MarR_2"/>
    <property type="match status" value="1"/>
</dbReference>
<proteinExistence type="predicted"/>
<dbReference type="SMART" id="SM00347">
    <property type="entry name" value="HTH_MARR"/>
    <property type="match status" value="1"/>
</dbReference>
<gene>
    <name evidence="2" type="ORF">FNL38_11320</name>
</gene>
<dbReference type="Gene3D" id="1.10.10.10">
    <property type="entry name" value="Winged helix-like DNA-binding domain superfamily/Winged helix DNA-binding domain"/>
    <property type="match status" value="1"/>
</dbReference>
<evidence type="ECO:0000259" key="1">
    <source>
        <dbReference type="PROSITE" id="PS50995"/>
    </source>
</evidence>
<dbReference type="GO" id="GO:0003700">
    <property type="term" value="F:DNA-binding transcription factor activity"/>
    <property type="evidence" value="ECO:0007669"/>
    <property type="project" value="InterPro"/>
</dbReference>
<dbReference type="EMBL" id="VNIQ01000013">
    <property type="protein sequence ID" value="TYQ00654.1"/>
    <property type="molecule type" value="Genomic_DNA"/>
</dbReference>
<dbReference type="PROSITE" id="PS50995">
    <property type="entry name" value="HTH_MARR_2"/>
    <property type="match status" value="1"/>
</dbReference>
<organism evidence="2">
    <name type="scientific">Nocardia globerula</name>
    <dbReference type="NCBI Taxonomy" id="1818"/>
    <lineage>
        <taxon>Bacteria</taxon>
        <taxon>Bacillati</taxon>
        <taxon>Actinomycetota</taxon>
        <taxon>Actinomycetes</taxon>
        <taxon>Mycobacteriales</taxon>
        <taxon>Nocardiaceae</taxon>
        <taxon>Nocardia</taxon>
    </lineage>
</organism>
<dbReference type="GO" id="GO:0003677">
    <property type="term" value="F:DNA binding"/>
    <property type="evidence" value="ECO:0007669"/>
    <property type="project" value="UniProtKB-KW"/>
</dbReference>
<feature type="domain" description="HTH marR-type" evidence="1">
    <location>
        <begin position="20"/>
        <end position="157"/>
    </location>
</feature>
<dbReference type="InterPro" id="IPR036390">
    <property type="entry name" value="WH_DNA-bd_sf"/>
</dbReference>
<sequence length="162" mass="17428">MRSVCRGKIYADPVSSTQREADIRSIQAGISQLVRGSRKALITNVALIAPEMAPAAFVIMTQIADTFPASPAALIAATGLDRSVVSRHLTALTRDGYLVSEPDPHDGRVALFSPTPDAAEKFSAVSKARHGWTADVVSDWTQQDVSVFVLLLDRFNQSAYGN</sequence>
<dbReference type="AlphaFoldDB" id="A0A652YI66"/>
<name>A0A652YI66_NOCGL</name>
<accession>A0A652YI66</accession>
<dbReference type="InterPro" id="IPR036388">
    <property type="entry name" value="WH-like_DNA-bd_sf"/>
</dbReference>
<dbReference type="SUPFAM" id="SSF46785">
    <property type="entry name" value="Winged helix' DNA-binding domain"/>
    <property type="match status" value="1"/>
</dbReference>
<protein>
    <submittedName>
        <fullName evidence="2">DNA-binding MarR family transcriptional regulator</fullName>
    </submittedName>
</protein>
<keyword evidence="2" id="KW-0238">DNA-binding</keyword>